<proteinExistence type="predicted"/>
<dbReference type="GeneID" id="17086888"/>
<gene>
    <name evidence="2" type="ORF">Gasu_45170</name>
</gene>
<dbReference type="OrthoDB" id="10332810at2759"/>
<evidence type="ECO:0000313" key="3">
    <source>
        <dbReference type="Proteomes" id="UP000030680"/>
    </source>
</evidence>
<protein>
    <submittedName>
        <fullName evidence="2">Uncharacterized protein</fullName>
    </submittedName>
</protein>
<sequence length="378" mass="43055">MQVGSPKGAFQSYLNEKGELAQAFPTRLHSSLEVFDWLFCDKPEEGFQVERFEKQLLCISGYSYSNGSHKEKVSQNYLVKCYKDGFLFLYCLNDLSWSHYAIPIPLQKYAPNISRSVFDVYTGERFDFHILRMVKFCLSNAEPISLSLLYLYVYLQYATSCVTLHNAVLWHPMQPGFPPSRRIYAVEVVKMSNCYLCQQSSSKCQCVQNQRRLNLSSSRTTQVRINSSEREWTSSGSKSSTRTPLDNGKRASSSEYSHSSSVTDLNTGSSSSANLNYVVDPNTIKTLFGPWKGTKRVIVYNPNTGQIQREQRSFFRLQLDWAAALEVRQVQTKVVTGLFNNLFNPTSDLLLSFPEQEKQLNSQCIDFTEAASIVDDCI</sequence>
<name>M2XX64_GALSU</name>
<dbReference type="EMBL" id="KB454525">
    <property type="protein sequence ID" value="EME28019.1"/>
    <property type="molecule type" value="Genomic_DNA"/>
</dbReference>
<dbReference type="AlphaFoldDB" id="M2XX64"/>
<reference evidence="3" key="1">
    <citation type="journal article" date="2013" name="Science">
        <title>Gene transfer from bacteria and archaea facilitated evolution of an extremophilic eukaryote.</title>
        <authorList>
            <person name="Schonknecht G."/>
            <person name="Chen W.H."/>
            <person name="Ternes C.M."/>
            <person name="Barbier G.G."/>
            <person name="Shrestha R.P."/>
            <person name="Stanke M."/>
            <person name="Brautigam A."/>
            <person name="Baker B.J."/>
            <person name="Banfield J.F."/>
            <person name="Garavito R.M."/>
            <person name="Carr K."/>
            <person name="Wilkerson C."/>
            <person name="Rensing S.A."/>
            <person name="Gagneul D."/>
            <person name="Dickenson N.E."/>
            <person name="Oesterhelt C."/>
            <person name="Lercher M.J."/>
            <person name="Weber A.P."/>
        </authorList>
    </citation>
    <scope>NUCLEOTIDE SEQUENCE [LARGE SCALE GENOMIC DNA]</scope>
    <source>
        <strain evidence="3">074W</strain>
    </source>
</reference>
<evidence type="ECO:0000256" key="1">
    <source>
        <dbReference type="SAM" id="MobiDB-lite"/>
    </source>
</evidence>
<evidence type="ECO:0000313" key="2">
    <source>
        <dbReference type="EMBL" id="EME28019.1"/>
    </source>
</evidence>
<feature type="compositionally biased region" description="Polar residues" evidence="1">
    <location>
        <begin position="233"/>
        <end position="244"/>
    </location>
</feature>
<keyword evidence="3" id="KW-1185">Reference proteome</keyword>
<dbReference type="RefSeq" id="XP_005704539.1">
    <property type="nucleotide sequence ID" value="XM_005704482.1"/>
</dbReference>
<dbReference type="KEGG" id="gsl:Gasu_45170"/>
<organism evidence="2 3">
    <name type="scientific">Galdieria sulphuraria</name>
    <name type="common">Red alga</name>
    <dbReference type="NCBI Taxonomy" id="130081"/>
    <lineage>
        <taxon>Eukaryota</taxon>
        <taxon>Rhodophyta</taxon>
        <taxon>Bangiophyceae</taxon>
        <taxon>Galdieriales</taxon>
        <taxon>Galdieriaceae</taxon>
        <taxon>Galdieria</taxon>
    </lineage>
</organism>
<dbReference type="Gramene" id="EME28019">
    <property type="protein sequence ID" value="EME28019"/>
    <property type="gene ID" value="Gasu_45170"/>
</dbReference>
<feature type="region of interest" description="Disordered" evidence="1">
    <location>
        <begin position="218"/>
        <end position="269"/>
    </location>
</feature>
<accession>M2XX64</accession>
<dbReference type="Proteomes" id="UP000030680">
    <property type="component" value="Unassembled WGS sequence"/>
</dbReference>